<dbReference type="Proteomes" id="UP000219259">
    <property type="component" value="Unassembled WGS sequence"/>
</dbReference>
<protein>
    <submittedName>
        <fullName evidence="3">Calcineurin-like phosphoesterase</fullName>
    </submittedName>
    <submittedName>
        <fullName evidence="2">Metallophosphatase</fullName>
    </submittedName>
</protein>
<accession>A0A1D3USA1</accession>
<organism evidence="3 4">
    <name type="scientific">Tannerella forsythia</name>
    <name type="common">Bacteroides forsythus</name>
    <dbReference type="NCBI Taxonomy" id="28112"/>
    <lineage>
        <taxon>Bacteria</taxon>
        <taxon>Pseudomonadati</taxon>
        <taxon>Bacteroidota</taxon>
        <taxon>Bacteroidia</taxon>
        <taxon>Bacteroidales</taxon>
        <taxon>Tannerellaceae</taxon>
        <taxon>Tannerella</taxon>
    </lineage>
</organism>
<dbReference type="RefSeq" id="WP_014225524.1">
    <property type="nucleotide sequence ID" value="NZ_CAJPTF010000031.1"/>
</dbReference>
<evidence type="ECO:0000313" key="5">
    <source>
        <dbReference type="Proteomes" id="UP000219259"/>
    </source>
</evidence>
<dbReference type="OMA" id="KGIWFCY"/>
<reference evidence="2 5" key="2">
    <citation type="submission" date="2017-09" db="EMBL/GenBank/DDBJ databases">
        <title>Phase variable restriction modification systems are present in the genome sequences of periodontal pathogens Prevotella intermedia, Tannerella forsythia and Porphyromonas gingivalis.</title>
        <authorList>
            <person name="Haigh R.D."/>
            <person name="Crawford L."/>
            <person name="Ralph J."/>
            <person name="Wanford J."/>
            <person name="Vartoukian S.R."/>
            <person name="Hijazib K."/>
            <person name="Wade W."/>
            <person name="Oggioni M.R."/>
        </authorList>
    </citation>
    <scope>NUCLEOTIDE SEQUENCE [LARGE SCALE GENOMIC DNA]</scope>
    <source>
        <strain evidence="2 5">WW11663</strain>
    </source>
</reference>
<evidence type="ECO:0000313" key="2">
    <source>
        <dbReference type="EMBL" id="PDP43214.1"/>
    </source>
</evidence>
<dbReference type="PIRSF" id="PIRSF030250">
    <property type="entry name" value="Ptase_At2g46880"/>
    <property type="match status" value="1"/>
</dbReference>
<dbReference type="Proteomes" id="UP000182057">
    <property type="component" value="Unassembled WGS sequence"/>
</dbReference>
<dbReference type="GO" id="GO:0016788">
    <property type="term" value="F:hydrolase activity, acting on ester bonds"/>
    <property type="evidence" value="ECO:0007669"/>
    <property type="project" value="TreeGrafter"/>
</dbReference>
<dbReference type="OrthoDB" id="9816081at2"/>
<dbReference type="EMBL" id="FMMM01000067">
    <property type="protein sequence ID" value="SCQ22980.1"/>
    <property type="molecule type" value="Genomic_DNA"/>
</dbReference>
<sequence>MKNWKKTLWTSLLYVGGGMLLSAQQPALKFNADKKFKIVQFSDVHYIEGDPRSAGSLENIVETLDAENPDFVIITGDVIYGKPAETCMRAVLKPVSERKIPFAVTYGNHDDEFDMTREELFTVIQSIPYNLTATTEGIHGVTNFILPILSATTGKTAELLYCFDSNAYSKLEDVKGYDYIRADQIAWYRAQSESFTRANGGIPIPSLAFFHIPFPEFNQASSDEHAHFCGTRMEAASSPKLNSGMFVAMKEMKDIEGVFVGHDHDNDYAVQWHGILLAFGRYSGGNTVYNNLKPNGARIIELTEGVKGFRTYIRLRGGTIINDLKYPEYFTDQKN</sequence>
<dbReference type="GO" id="GO:0005737">
    <property type="term" value="C:cytoplasm"/>
    <property type="evidence" value="ECO:0007669"/>
    <property type="project" value="TreeGrafter"/>
</dbReference>
<name>A0A1D3USA1_TANFO</name>
<dbReference type="InterPro" id="IPR004843">
    <property type="entry name" value="Calcineurin-like_PHP"/>
</dbReference>
<dbReference type="PANTHER" id="PTHR32440:SF11">
    <property type="entry name" value="METALLOPHOSPHOESTERASE DOMAIN-CONTAINING PROTEIN"/>
    <property type="match status" value="1"/>
</dbReference>
<dbReference type="CDD" id="cd07383">
    <property type="entry name" value="MPP_Dcr2"/>
    <property type="match status" value="1"/>
</dbReference>
<dbReference type="Gene3D" id="3.60.21.10">
    <property type="match status" value="1"/>
</dbReference>
<dbReference type="SUPFAM" id="SSF56300">
    <property type="entry name" value="Metallo-dependent phosphatases"/>
    <property type="match status" value="1"/>
</dbReference>
<evidence type="ECO:0000313" key="3">
    <source>
        <dbReference type="EMBL" id="SCQ22980.1"/>
    </source>
</evidence>
<dbReference type="EMBL" id="NSLJ01000025">
    <property type="protein sequence ID" value="PDP43214.1"/>
    <property type="molecule type" value="Genomic_DNA"/>
</dbReference>
<feature type="domain" description="Calcineurin-like phosphoesterase" evidence="1">
    <location>
        <begin position="36"/>
        <end position="265"/>
    </location>
</feature>
<dbReference type="AlphaFoldDB" id="A0A1D3USA1"/>
<reference evidence="3 4" key="1">
    <citation type="submission" date="2016-09" db="EMBL/GenBank/DDBJ databases">
        <authorList>
            <person name="Capua I."/>
            <person name="De Benedictis P."/>
            <person name="Joannis T."/>
            <person name="Lombin L.H."/>
            <person name="Cattoli G."/>
        </authorList>
    </citation>
    <scope>NUCLEOTIDE SEQUENCE [LARGE SCALE GENOMIC DNA]</scope>
    <source>
        <strain evidence="3 4">UB20</strain>
    </source>
</reference>
<dbReference type="Pfam" id="PF00149">
    <property type="entry name" value="Metallophos"/>
    <property type="match status" value="1"/>
</dbReference>
<proteinExistence type="predicted"/>
<evidence type="ECO:0000313" key="4">
    <source>
        <dbReference type="Proteomes" id="UP000182057"/>
    </source>
</evidence>
<dbReference type="InterPro" id="IPR029052">
    <property type="entry name" value="Metallo-depent_PP-like"/>
</dbReference>
<evidence type="ECO:0000259" key="1">
    <source>
        <dbReference type="Pfam" id="PF00149"/>
    </source>
</evidence>
<dbReference type="InterPro" id="IPR011230">
    <property type="entry name" value="PAP14/16/28/29"/>
</dbReference>
<gene>
    <name evidence="2" type="ORF">CLI86_09615</name>
    <name evidence="3" type="ORF">TFUB20_01910</name>
</gene>
<dbReference type="PANTHER" id="PTHR32440">
    <property type="entry name" value="PHOSPHATASE DCR2-RELATED-RELATED"/>
    <property type="match status" value="1"/>
</dbReference>
<dbReference type="GeneID" id="34759280"/>